<dbReference type="PANTHER" id="PTHR31126">
    <property type="entry name" value="TYROSINE-PROTEIN PHOSPHATASE"/>
    <property type="match status" value="1"/>
</dbReference>
<dbReference type="OrthoDB" id="6375174at2759"/>
<keyword evidence="3" id="KW-0378">Hydrolase</keyword>
<dbReference type="EMBL" id="VWRR01000002">
    <property type="protein sequence ID" value="KAF6005037.1"/>
    <property type="molecule type" value="Genomic_DNA"/>
</dbReference>
<gene>
    <name evidence="5" type="ORF">F1559_004966</name>
</gene>
<dbReference type="Gene3D" id="3.90.190.10">
    <property type="entry name" value="Protein tyrosine phosphatase superfamily"/>
    <property type="match status" value="1"/>
</dbReference>
<dbReference type="SUPFAM" id="SSF52799">
    <property type="entry name" value="(Phosphotyrosine protein) phosphatases II"/>
    <property type="match status" value="1"/>
</dbReference>
<evidence type="ECO:0000256" key="1">
    <source>
        <dbReference type="ARBA" id="ARBA00004496"/>
    </source>
</evidence>
<evidence type="ECO:0000256" key="2">
    <source>
        <dbReference type="ARBA" id="ARBA00022490"/>
    </source>
</evidence>
<reference evidence="5 6" key="1">
    <citation type="journal article" date="2020" name="J. Phycol.">
        <title>Comparative genome analysis reveals Cyanidiococcus gen. nov., a new extremophilic red algal genus sister to Cyanidioschyzon (Cyanidioschyzonaceae, Rhodophyta).</title>
        <authorList>
            <person name="Liu S.-L."/>
            <person name="Chiang Y.-R."/>
            <person name="Yoon H.S."/>
            <person name="Fu H.-Y."/>
        </authorList>
    </citation>
    <scope>NUCLEOTIDE SEQUENCE [LARGE SCALE GENOMIC DNA]</scope>
    <source>
        <strain evidence="5 6">THAL066</strain>
    </source>
</reference>
<feature type="region of interest" description="Disordered" evidence="4">
    <location>
        <begin position="1"/>
        <end position="23"/>
    </location>
</feature>
<sequence length="254" mass="28348">MPPSSSQSTTSVSAGAQSTGTLATLSPPDSFGIVERGVYRSNLPHPLSFPFLKQLNLKTVLLLSQESPTRVVTQFFEDNHVELLHLGMRIFKPSEASWKPCPEELVKEALEIVLYRPAHPLLICGASGVHAVGVVVGCLRKLLGWSLSSIVNEYRSYAGAKMRYVDEQFIELFDTDLVHVSADPDKVWLPSWYQVYDQYAEEDRQLFSSAKARGDISRDGILTKATLGYWKYYFAVAAAPLCTCEQVVERRNES</sequence>
<proteinExistence type="predicted"/>
<dbReference type="InterPro" id="IPR029021">
    <property type="entry name" value="Prot-tyrosine_phosphatase-like"/>
</dbReference>
<dbReference type="InterPro" id="IPR020428">
    <property type="entry name" value="PFA-DSPs"/>
</dbReference>
<dbReference type="Proteomes" id="UP000530660">
    <property type="component" value="Unassembled WGS sequence"/>
</dbReference>
<keyword evidence="2" id="KW-0963">Cytoplasm</keyword>
<dbReference type="PRINTS" id="PR01911">
    <property type="entry name" value="PFDSPHPHTASE"/>
</dbReference>
<name>A0A7J7IR66_9RHOD</name>
<accession>A0A7J7IR66</accession>
<protein>
    <submittedName>
        <fullName evidence="5">Uncharacterized protein</fullName>
    </submittedName>
</protein>
<dbReference type="GO" id="GO:0005737">
    <property type="term" value="C:cytoplasm"/>
    <property type="evidence" value="ECO:0007669"/>
    <property type="project" value="UniProtKB-SubCell"/>
</dbReference>
<comment type="caution">
    <text evidence="5">The sequence shown here is derived from an EMBL/GenBank/DDBJ whole genome shotgun (WGS) entry which is preliminary data.</text>
</comment>
<organism evidence="5 6">
    <name type="scientific">Cyanidiococcus yangmingshanensis</name>
    <dbReference type="NCBI Taxonomy" id="2690220"/>
    <lineage>
        <taxon>Eukaryota</taxon>
        <taxon>Rhodophyta</taxon>
        <taxon>Bangiophyceae</taxon>
        <taxon>Cyanidiales</taxon>
        <taxon>Cyanidiaceae</taxon>
        <taxon>Cyanidiococcus</taxon>
    </lineage>
</organism>
<dbReference type="InterPro" id="IPR004861">
    <property type="entry name" value="Siw14-like"/>
</dbReference>
<evidence type="ECO:0000313" key="5">
    <source>
        <dbReference type="EMBL" id="KAF6005037.1"/>
    </source>
</evidence>
<feature type="compositionally biased region" description="Low complexity" evidence="4">
    <location>
        <begin position="1"/>
        <end position="21"/>
    </location>
</feature>
<evidence type="ECO:0000256" key="4">
    <source>
        <dbReference type="SAM" id="MobiDB-lite"/>
    </source>
</evidence>
<dbReference type="FunFam" id="3.90.190.10:FF:000035">
    <property type="entry name" value="Tyrosine phosphatase, putative"/>
    <property type="match status" value="1"/>
</dbReference>
<dbReference type="GO" id="GO:0016791">
    <property type="term" value="F:phosphatase activity"/>
    <property type="evidence" value="ECO:0007669"/>
    <property type="project" value="InterPro"/>
</dbReference>
<dbReference type="AlphaFoldDB" id="A0A7J7IR66"/>
<dbReference type="Pfam" id="PF03162">
    <property type="entry name" value="Y_phosphatase2"/>
    <property type="match status" value="1"/>
</dbReference>
<comment type="subcellular location">
    <subcellularLocation>
        <location evidence="1">Cytoplasm</location>
    </subcellularLocation>
</comment>
<dbReference type="CDD" id="cd14501">
    <property type="entry name" value="PFA-DSP"/>
    <property type="match status" value="1"/>
</dbReference>
<dbReference type="PANTHER" id="PTHR31126:SF18">
    <property type="entry name" value="PROTEIN-TYROSINE-PHOSPHATASE"/>
    <property type="match status" value="1"/>
</dbReference>
<keyword evidence="6" id="KW-1185">Reference proteome</keyword>
<evidence type="ECO:0000313" key="6">
    <source>
        <dbReference type="Proteomes" id="UP000530660"/>
    </source>
</evidence>
<evidence type="ECO:0000256" key="3">
    <source>
        <dbReference type="ARBA" id="ARBA00022801"/>
    </source>
</evidence>